<feature type="transmembrane region" description="Helical" evidence="1">
    <location>
        <begin position="47"/>
        <end position="70"/>
    </location>
</feature>
<organism evidence="2 3">
    <name type="scientific">Clavibacter michiganensis</name>
    <dbReference type="NCBI Taxonomy" id="28447"/>
    <lineage>
        <taxon>Bacteria</taxon>
        <taxon>Bacillati</taxon>
        <taxon>Actinomycetota</taxon>
        <taxon>Actinomycetes</taxon>
        <taxon>Micrococcales</taxon>
        <taxon>Microbacteriaceae</taxon>
        <taxon>Clavibacter</taxon>
    </lineage>
</organism>
<proteinExistence type="predicted"/>
<keyword evidence="1" id="KW-0472">Membrane</keyword>
<comment type="caution">
    <text evidence="2">The sequence shown here is derived from an EMBL/GenBank/DDBJ whole genome shotgun (WGS) entry which is preliminary data.</text>
</comment>
<keyword evidence="1" id="KW-0812">Transmembrane</keyword>
<feature type="transmembrane region" description="Helical" evidence="1">
    <location>
        <begin position="23"/>
        <end position="41"/>
    </location>
</feature>
<accession>A0A2S5VUL5</accession>
<reference evidence="2 3" key="1">
    <citation type="submission" date="2018-02" db="EMBL/GenBank/DDBJ databases">
        <title>Bacteriophage NCPPB3778 and a type I-E CRISPR drive the evolution of the US Biological Select Agent, Rathayibacter toxicus.</title>
        <authorList>
            <person name="Davis E.W.II."/>
            <person name="Tabima J.F."/>
            <person name="Weisberg A.J."/>
            <person name="Lopes L.D."/>
            <person name="Wiseman M.S."/>
            <person name="Wiseman M.S."/>
            <person name="Pupko T."/>
            <person name="Belcher M.S."/>
            <person name="Sechler A.J."/>
            <person name="Tancos M.A."/>
            <person name="Schroeder B.K."/>
            <person name="Murray T.D."/>
            <person name="Luster D.G."/>
            <person name="Schneider W.L."/>
            <person name="Rogers E."/>
            <person name="Andreote F.D."/>
            <person name="Grunwald N.J."/>
            <person name="Putnam M.L."/>
            <person name="Chang J.H."/>
        </authorList>
    </citation>
    <scope>NUCLEOTIDE SEQUENCE [LARGE SCALE GENOMIC DNA]</scope>
    <source>
        <strain evidence="2 3">AY1B3</strain>
    </source>
</reference>
<dbReference type="AlphaFoldDB" id="A0A2S5VUL5"/>
<dbReference type="Proteomes" id="UP000239241">
    <property type="component" value="Unassembled WGS sequence"/>
</dbReference>
<evidence type="ECO:0000256" key="1">
    <source>
        <dbReference type="SAM" id="Phobius"/>
    </source>
</evidence>
<keyword evidence="1" id="KW-1133">Transmembrane helix</keyword>
<evidence type="ECO:0000313" key="3">
    <source>
        <dbReference type="Proteomes" id="UP000239241"/>
    </source>
</evidence>
<dbReference type="RefSeq" id="WP_104289986.1">
    <property type="nucleotide sequence ID" value="NZ_PSXY01000008.1"/>
</dbReference>
<protein>
    <submittedName>
        <fullName evidence="2">Uncharacterized protein</fullName>
    </submittedName>
</protein>
<gene>
    <name evidence="2" type="ORF">C5E16_06455</name>
</gene>
<evidence type="ECO:0000313" key="2">
    <source>
        <dbReference type="EMBL" id="PPF68508.1"/>
    </source>
</evidence>
<sequence>MGDDADRPPEGEPKAPFTAGRTISAWGAVIGGLIATFRGATGDLGPVFLIGGPVLVVLGVVAFVVFRWMARRGL</sequence>
<name>A0A2S5VUL5_9MICO</name>
<dbReference type="EMBL" id="PSXY01000008">
    <property type="protein sequence ID" value="PPF68508.1"/>
    <property type="molecule type" value="Genomic_DNA"/>
</dbReference>